<comment type="caution">
    <text evidence="1">The sequence shown here is derived from an EMBL/GenBank/DDBJ whole genome shotgun (WGS) entry which is preliminary data.</text>
</comment>
<name>A0ABQ5DR86_9ASTR</name>
<dbReference type="PANTHER" id="PTHR11439">
    <property type="entry name" value="GAG-POL-RELATED RETROTRANSPOSON"/>
    <property type="match status" value="1"/>
</dbReference>
<evidence type="ECO:0000313" key="2">
    <source>
        <dbReference type="Proteomes" id="UP001151760"/>
    </source>
</evidence>
<proteinExistence type="predicted"/>
<reference evidence="1" key="1">
    <citation type="journal article" date="2022" name="Int. J. Mol. Sci.">
        <title>Draft Genome of Tanacetum Coccineum: Genomic Comparison of Closely Related Tanacetum-Family Plants.</title>
        <authorList>
            <person name="Yamashiro T."/>
            <person name="Shiraishi A."/>
            <person name="Nakayama K."/>
            <person name="Satake H."/>
        </authorList>
    </citation>
    <scope>NUCLEOTIDE SEQUENCE</scope>
</reference>
<protein>
    <submittedName>
        <fullName evidence="1">Uncharacterized protein</fullName>
    </submittedName>
</protein>
<dbReference type="EMBL" id="BQNB010015535">
    <property type="protein sequence ID" value="GJT41133.1"/>
    <property type="molecule type" value="Genomic_DNA"/>
</dbReference>
<evidence type="ECO:0000313" key="1">
    <source>
        <dbReference type="EMBL" id="GJT41133.1"/>
    </source>
</evidence>
<gene>
    <name evidence="1" type="ORF">Tco_0940998</name>
</gene>
<keyword evidence="2" id="KW-1185">Reference proteome</keyword>
<accession>A0ABQ5DR86</accession>
<dbReference type="Proteomes" id="UP001151760">
    <property type="component" value="Unassembled WGS sequence"/>
</dbReference>
<reference evidence="1" key="2">
    <citation type="submission" date="2022-01" db="EMBL/GenBank/DDBJ databases">
        <authorList>
            <person name="Yamashiro T."/>
            <person name="Shiraishi A."/>
            <person name="Satake H."/>
            <person name="Nakayama K."/>
        </authorList>
    </citation>
    <scope>NUCLEOTIDE SEQUENCE</scope>
</reference>
<sequence>MIIKKDSKIIKEKVERKCIALKANKESSDEECLTSSSKDEEYAMATVKVIENALDVATQIILLENVQNHRKIRTKELLSEALGAIAPKTSHLEAVKRIFQYIKGTTHLGLWYPKGTGIETVVYADSDHAGDYVDRKSIAGHLLALWDVCLTHGSRRKQNALAISLSKPKYVAPERACQNTLRIDTSSYRLSKFELGDVTDHRATIKKGHISIEKVPFRFDNM</sequence>
<dbReference type="PANTHER" id="PTHR11439:SF483">
    <property type="entry name" value="PEPTIDE SYNTHASE GLIP-LIKE, PUTATIVE (AFU_ORTHOLOGUE AFUA_3G12920)-RELATED"/>
    <property type="match status" value="1"/>
</dbReference>
<organism evidence="1 2">
    <name type="scientific">Tanacetum coccineum</name>
    <dbReference type="NCBI Taxonomy" id="301880"/>
    <lineage>
        <taxon>Eukaryota</taxon>
        <taxon>Viridiplantae</taxon>
        <taxon>Streptophyta</taxon>
        <taxon>Embryophyta</taxon>
        <taxon>Tracheophyta</taxon>
        <taxon>Spermatophyta</taxon>
        <taxon>Magnoliopsida</taxon>
        <taxon>eudicotyledons</taxon>
        <taxon>Gunneridae</taxon>
        <taxon>Pentapetalae</taxon>
        <taxon>asterids</taxon>
        <taxon>campanulids</taxon>
        <taxon>Asterales</taxon>
        <taxon>Asteraceae</taxon>
        <taxon>Asteroideae</taxon>
        <taxon>Anthemideae</taxon>
        <taxon>Anthemidinae</taxon>
        <taxon>Tanacetum</taxon>
    </lineage>
</organism>